<evidence type="ECO:0000313" key="3">
    <source>
        <dbReference type="Proteomes" id="UP001385951"/>
    </source>
</evidence>
<feature type="compositionally biased region" description="Pro residues" evidence="1">
    <location>
        <begin position="136"/>
        <end position="148"/>
    </location>
</feature>
<dbReference type="EMBL" id="JASBNA010000003">
    <property type="protein sequence ID" value="KAK7693074.1"/>
    <property type="molecule type" value="Genomic_DNA"/>
</dbReference>
<gene>
    <name evidence="2" type="ORF">QCA50_002639</name>
</gene>
<evidence type="ECO:0000313" key="2">
    <source>
        <dbReference type="EMBL" id="KAK7693074.1"/>
    </source>
</evidence>
<accession>A0AAW0GMK9</accession>
<name>A0AAW0GMK9_9APHY</name>
<sequence>MPLPAFDPVRDAVLNSPITPTPPLPTRIHIELPSAGPATNPSPTSSSGSTRSTTSPLTRRATDLSVLLNSDPPPDHTPLFTPTTPRAPNNLSRILHPDSSPASDDQLSNTQPLRRKPISSADSSYFPEATHLKPATPTPEPIPEPSRPPAATSTAHRTTLSPSVAKRSSSSFASKTCLHASTTPSS</sequence>
<feature type="compositionally biased region" description="Polar residues" evidence="1">
    <location>
        <begin position="80"/>
        <end position="92"/>
    </location>
</feature>
<organism evidence="2 3">
    <name type="scientific">Cerrena zonata</name>
    <dbReference type="NCBI Taxonomy" id="2478898"/>
    <lineage>
        <taxon>Eukaryota</taxon>
        <taxon>Fungi</taxon>
        <taxon>Dikarya</taxon>
        <taxon>Basidiomycota</taxon>
        <taxon>Agaricomycotina</taxon>
        <taxon>Agaricomycetes</taxon>
        <taxon>Polyporales</taxon>
        <taxon>Cerrenaceae</taxon>
        <taxon>Cerrena</taxon>
    </lineage>
</organism>
<feature type="compositionally biased region" description="Low complexity" evidence="1">
    <location>
        <begin position="161"/>
        <end position="175"/>
    </location>
</feature>
<feature type="region of interest" description="Disordered" evidence="1">
    <location>
        <begin position="1"/>
        <end position="186"/>
    </location>
</feature>
<feature type="compositionally biased region" description="Polar residues" evidence="1">
    <location>
        <begin position="100"/>
        <end position="112"/>
    </location>
</feature>
<proteinExistence type="predicted"/>
<protein>
    <submittedName>
        <fullName evidence="2">Uncharacterized protein</fullName>
    </submittedName>
</protein>
<comment type="caution">
    <text evidence="2">The sequence shown here is derived from an EMBL/GenBank/DDBJ whole genome shotgun (WGS) entry which is preliminary data.</text>
</comment>
<keyword evidence="3" id="KW-1185">Reference proteome</keyword>
<feature type="compositionally biased region" description="Low complexity" evidence="1">
    <location>
        <begin position="33"/>
        <end position="59"/>
    </location>
</feature>
<reference evidence="2 3" key="1">
    <citation type="submission" date="2022-09" db="EMBL/GenBank/DDBJ databases">
        <authorList>
            <person name="Palmer J.M."/>
        </authorList>
    </citation>
    <scope>NUCLEOTIDE SEQUENCE [LARGE SCALE GENOMIC DNA]</scope>
    <source>
        <strain evidence="2 3">DSM 7382</strain>
    </source>
</reference>
<dbReference type="Proteomes" id="UP001385951">
    <property type="component" value="Unassembled WGS sequence"/>
</dbReference>
<evidence type="ECO:0000256" key="1">
    <source>
        <dbReference type="SAM" id="MobiDB-lite"/>
    </source>
</evidence>
<dbReference type="AlphaFoldDB" id="A0AAW0GMK9"/>